<dbReference type="AlphaFoldDB" id="A0A7V2SZU5"/>
<dbReference type="NCBIfam" id="TIGR01695">
    <property type="entry name" value="murJ_mviN"/>
    <property type="match status" value="1"/>
</dbReference>
<evidence type="ECO:0000256" key="5">
    <source>
        <dbReference type="ARBA" id="ARBA00022984"/>
    </source>
</evidence>
<comment type="subcellular location">
    <subcellularLocation>
        <location evidence="10">Cell inner membrane</location>
        <topology evidence="10">Multi-pass membrane protein</topology>
    </subcellularLocation>
    <subcellularLocation>
        <location evidence="1">Cell membrane</location>
        <topology evidence="1">Multi-pass membrane protein</topology>
    </subcellularLocation>
</comment>
<comment type="caution">
    <text evidence="12">The sequence shown here is derived from an EMBL/GenBank/DDBJ whole genome shotgun (WGS) entry which is preliminary data.</text>
</comment>
<dbReference type="PRINTS" id="PR01806">
    <property type="entry name" value="VIRFACTRMVIN"/>
</dbReference>
<evidence type="ECO:0000256" key="7">
    <source>
        <dbReference type="ARBA" id="ARBA00023136"/>
    </source>
</evidence>
<name>A0A7V2SZU5_LEUMU</name>
<evidence type="ECO:0000256" key="10">
    <source>
        <dbReference type="HAMAP-Rule" id="MF_02078"/>
    </source>
</evidence>
<feature type="transmembrane region" description="Helical" evidence="10">
    <location>
        <begin position="135"/>
        <end position="156"/>
    </location>
</feature>
<feature type="transmembrane region" description="Helical" evidence="10">
    <location>
        <begin position="236"/>
        <end position="269"/>
    </location>
</feature>
<gene>
    <name evidence="10 12" type="primary">murJ</name>
    <name evidence="12" type="ORF">ENJ51_07030</name>
</gene>
<dbReference type="HAMAP" id="MF_02078">
    <property type="entry name" value="MurJ_MviN"/>
    <property type="match status" value="1"/>
</dbReference>
<dbReference type="UniPathway" id="UPA00219"/>
<dbReference type="GO" id="GO:0009252">
    <property type="term" value="P:peptidoglycan biosynthetic process"/>
    <property type="evidence" value="ECO:0007669"/>
    <property type="project" value="UniProtKB-UniRule"/>
</dbReference>
<proteinExistence type="inferred from homology"/>
<keyword evidence="4 10" id="KW-0133">Cell shape</keyword>
<feature type="transmembrane region" description="Helical" evidence="10">
    <location>
        <begin position="190"/>
        <end position="215"/>
    </location>
</feature>
<feature type="transmembrane region" description="Helical" evidence="10">
    <location>
        <begin position="388"/>
        <end position="408"/>
    </location>
</feature>
<dbReference type="CDD" id="cd13123">
    <property type="entry name" value="MATE_MurJ_like"/>
    <property type="match status" value="1"/>
</dbReference>
<organism evidence="12">
    <name type="scientific">Leucothrix mucor</name>
    <dbReference type="NCBI Taxonomy" id="45248"/>
    <lineage>
        <taxon>Bacteria</taxon>
        <taxon>Pseudomonadati</taxon>
        <taxon>Pseudomonadota</taxon>
        <taxon>Gammaproteobacteria</taxon>
        <taxon>Thiotrichales</taxon>
        <taxon>Thiotrichaceae</taxon>
        <taxon>Leucothrix</taxon>
    </lineage>
</organism>
<feature type="transmembrane region" description="Helical" evidence="10">
    <location>
        <begin position="84"/>
        <end position="111"/>
    </location>
</feature>
<dbReference type="GO" id="GO:0015648">
    <property type="term" value="F:lipid-linked peptidoglycan transporter activity"/>
    <property type="evidence" value="ECO:0007669"/>
    <property type="project" value="UniProtKB-UniRule"/>
</dbReference>
<feature type="transmembrane region" description="Helical" evidence="10">
    <location>
        <begin position="163"/>
        <end position="184"/>
    </location>
</feature>
<accession>A0A7V2SZU5</accession>
<comment type="function">
    <text evidence="8 10 11">Involved in peptidoglycan biosynthesis. Transports lipid-linked peptidoglycan precursors from the inner to the outer leaflet of the cytoplasmic membrane.</text>
</comment>
<evidence type="ECO:0000256" key="9">
    <source>
        <dbReference type="ARBA" id="ARBA00061532"/>
    </source>
</evidence>
<dbReference type="GO" id="GO:0071555">
    <property type="term" value="P:cell wall organization"/>
    <property type="evidence" value="ECO:0007669"/>
    <property type="project" value="UniProtKB-UniRule"/>
</dbReference>
<keyword evidence="10 11" id="KW-0961">Cell wall biogenesis/degradation</keyword>
<dbReference type="InterPro" id="IPR051050">
    <property type="entry name" value="Lipid_II_flippase_MurJ/MviN"/>
</dbReference>
<feature type="transmembrane region" description="Helical" evidence="10">
    <location>
        <begin position="55"/>
        <end position="72"/>
    </location>
</feature>
<evidence type="ECO:0000313" key="12">
    <source>
        <dbReference type="EMBL" id="HFC92550.1"/>
    </source>
</evidence>
<dbReference type="InterPro" id="IPR004268">
    <property type="entry name" value="MurJ"/>
</dbReference>
<keyword evidence="5 10" id="KW-0573">Peptidoglycan synthesis</keyword>
<keyword evidence="2 10" id="KW-1003">Cell membrane</keyword>
<evidence type="ECO:0000256" key="4">
    <source>
        <dbReference type="ARBA" id="ARBA00022960"/>
    </source>
</evidence>
<evidence type="ECO:0000256" key="8">
    <source>
        <dbReference type="ARBA" id="ARBA00060041"/>
    </source>
</evidence>
<dbReference type="GO" id="GO:0034204">
    <property type="term" value="P:lipid translocation"/>
    <property type="evidence" value="ECO:0007669"/>
    <property type="project" value="TreeGrafter"/>
</dbReference>
<comment type="similarity">
    <text evidence="9 10 11">Belongs to the MurJ/MviN family.</text>
</comment>
<feature type="transmembrane region" description="Helical" evidence="10">
    <location>
        <begin position="29"/>
        <end position="49"/>
    </location>
</feature>
<dbReference type="PANTHER" id="PTHR47019">
    <property type="entry name" value="LIPID II FLIPPASE MURJ"/>
    <property type="match status" value="1"/>
</dbReference>
<evidence type="ECO:0000256" key="2">
    <source>
        <dbReference type="ARBA" id="ARBA00022475"/>
    </source>
</evidence>
<feature type="transmembrane region" description="Helical" evidence="10">
    <location>
        <begin position="414"/>
        <end position="438"/>
    </location>
</feature>
<reference evidence="12" key="1">
    <citation type="journal article" date="2020" name="mSystems">
        <title>Genome- and Community-Level Interaction Insights into Carbon Utilization and Element Cycling Functions of Hydrothermarchaeota in Hydrothermal Sediment.</title>
        <authorList>
            <person name="Zhou Z."/>
            <person name="Liu Y."/>
            <person name="Xu W."/>
            <person name="Pan J."/>
            <person name="Luo Z.H."/>
            <person name="Li M."/>
        </authorList>
    </citation>
    <scope>NUCLEOTIDE SEQUENCE [LARGE SCALE GENOMIC DNA]</scope>
    <source>
        <strain evidence="12">HyVt-493</strain>
    </source>
</reference>
<keyword evidence="7 10" id="KW-0472">Membrane</keyword>
<sequence length="523" mass="56923">MSQLLRSGAVVGAMTMISRVLGLIRDVIFANYFLIGGAMDAFMAAFRIPNLMRRLFAEGAFSLAFIPVLSEYKETRSKEDLKRLIDHVAGTLGTVLLVITIIGMLIAPWIITTITPGFSHHANARPELAAELLRITFPYILFISLSALISGILNTFKQFAVPAFTPVLLNVVLIACAVWLAPYFEEPVKALAWGVFIGGIAQLLFQVPALIKLGLFPRFSLKRSHKGVKKIMKLMVPALFGSSVAQVNLLINTAIASLLGTGFITWLYYSDRFVELPLALIGVAIGVVILPKLAGNHANEENKAFSATLGWAARLSLLAALPAMTGLMLLATPILATVIDNGVNGWHDVEMSSMSLITYAFGLPAFILVKVLVPGFYSRQDTKTPVKIGIIAVFSNMLFSLCIVYPWYKLGYVAPHAGLALATALAGYINAGLLIYQLKKKNIYQSQAGNINYFVRIVIATIVMGIAIGWFTPADSWWQQAGIWQKISMLFGLIGGSIIIYSIALLALGMQPKRLLQDGEKTA</sequence>
<protein>
    <recommendedName>
        <fullName evidence="10">Probable lipid II flippase MurJ</fullName>
    </recommendedName>
</protein>
<evidence type="ECO:0000256" key="1">
    <source>
        <dbReference type="ARBA" id="ARBA00004651"/>
    </source>
</evidence>
<keyword evidence="6 10" id="KW-1133">Transmembrane helix</keyword>
<dbReference type="GO" id="GO:0005886">
    <property type="term" value="C:plasma membrane"/>
    <property type="evidence" value="ECO:0007669"/>
    <property type="project" value="UniProtKB-SubCell"/>
</dbReference>
<keyword evidence="10 11" id="KW-0813">Transport</keyword>
<dbReference type="EMBL" id="DRMS01000262">
    <property type="protein sequence ID" value="HFC92550.1"/>
    <property type="molecule type" value="Genomic_DNA"/>
</dbReference>
<evidence type="ECO:0000256" key="11">
    <source>
        <dbReference type="PIRNR" id="PIRNR002869"/>
    </source>
</evidence>
<dbReference type="Proteomes" id="UP000885750">
    <property type="component" value="Unassembled WGS sequence"/>
</dbReference>
<evidence type="ECO:0000256" key="3">
    <source>
        <dbReference type="ARBA" id="ARBA00022692"/>
    </source>
</evidence>
<feature type="transmembrane region" description="Helical" evidence="10">
    <location>
        <begin position="483"/>
        <end position="508"/>
    </location>
</feature>
<comment type="pathway">
    <text evidence="10">Cell wall biogenesis; peptidoglycan biosynthesis.</text>
</comment>
<dbReference type="PANTHER" id="PTHR47019:SF1">
    <property type="entry name" value="LIPID II FLIPPASE MURJ"/>
    <property type="match status" value="1"/>
</dbReference>
<dbReference type="Pfam" id="PF03023">
    <property type="entry name" value="MurJ"/>
    <property type="match status" value="1"/>
</dbReference>
<feature type="transmembrane region" description="Helical" evidence="10">
    <location>
        <begin position="275"/>
        <end position="294"/>
    </location>
</feature>
<evidence type="ECO:0000256" key="6">
    <source>
        <dbReference type="ARBA" id="ARBA00022989"/>
    </source>
</evidence>
<keyword evidence="10" id="KW-0997">Cell inner membrane</keyword>
<feature type="transmembrane region" description="Helical" evidence="10">
    <location>
        <begin position="450"/>
        <end position="471"/>
    </location>
</feature>
<dbReference type="PIRSF" id="PIRSF002869">
    <property type="entry name" value="MviN"/>
    <property type="match status" value="1"/>
</dbReference>
<dbReference type="GO" id="GO:0008360">
    <property type="term" value="P:regulation of cell shape"/>
    <property type="evidence" value="ECO:0007669"/>
    <property type="project" value="UniProtKB-UniRule"/>
</dbReference>
<feature type="transmembrane region" description="Helical" evidence="10">
    <location>
        <begin position="356"/>
        <end position="376"/>
    </location>
</feature>
<feature type="transmembrane region" description="Helical" evidence="10">
    <location>
        <begin position="315"/>
        <end position="336"/>
    </location>
</feature>
<keyword evidence="3 10" id="KW-0812">Transmembrane</keyword>